<gene>
    <name evidence="2" type="ORF">ENK01_02975</name>
</gene>
<reference evidence="2" key="1">
    <citation type="journal article" date="2020" name="mSystems">
        <title>Genome- and Community-Level Interaction Insights into Carbon Utilization and Element Cycling Functions of Hydrothermarchaeota in Hydrothermal Sediment.</title>
        <authorList>
            <person name="Zhou Z."/>
            <person name="Liu Y."/>
            <person name="Xu W."/>
            <person name="Pan J."/>
            <person name="Luo Z.H."/>
            <person name="Li M."/>
        </authorList>
    </citation>
    <scope>NUCLEOTIDE SEQUENCE [LARGE SCALE GENOMIC DNA]</scope>
    <source>
        <strain evidence="2">HyVt-538</strain>
    </source>
</reference>
<protein>
    <submittedName>
        <fullName evidence="2">DUF1902 domain-containing protein</fullName>
    </submittedName>
</protein>
<dbReference type="InterPro" id="IPR035069">
    <property type="entry name" value="TTHA1013/TTHA0281-like"/>
</dbReference>
<dbReference type="Pfam" id="PF08972">
    <property type="entry name" value="DUF1902"/>
    <property type="match status" value="1"/>
</dbReference>
<dbReference type="InterPro" id="IPR015066">
    <property type="entry name" value="DUF1902"/>
</dbReference>
<proteinExistence type="predicted"/>
<dbReference type="SUPFAM" id="SSF143100">
    <property type="entry name" value="TTHA1013/TTHA0281-like"/>
    <property type="match status" value="1"/>
</dbReference>
<comment type="caution">
    <text evidence="2">The sequence shown here is derived from an EMBL/GenBank/DDBJ whole genome shotgun (WGS) entry which is preliminary data.</text>
</comment>
<dbReference type="AlphaFoldDB" id="A0A7V5NXH5"/>
<dbReference type="Gene3D" id="3.30.2390.10">
    <property type="entry name" value="TTHA1013-like"/>
    <property type="match status" value="1"/>
</dbReference>
<sequence length="84" mass="9335">MKRTFKIEAVWDDEAGVWYAKSDITGLHIEAPTLDAFEEAMFALAPELIIANHVSARDVLNRPLSEIVPAIIWNRPAAPVSYNG</sequence>
<evidence type="ECO:0000259" key="1">
    <source>
        <dbReference type="Pfam" id="PF08972"/>
    </source>
</evidence>
<accession>A0A7V5NXH5</accession>
<dbReference type="Proteomes" id="UP000885806">
    <property type="component" value="Unassembled WGS sequence"/>
</dbReference>
<feature type="domain" description="DUF1902" evidence="1">
    <location>
        <begin position="4"/>
        <end position="55"/>
    </location>
</feature>
<organism evidence="2">
    <name type="scientific">Hellea balneolensis</name>
    <dbReference type="NCBI Taxonomy" id="287478"/>
    <lineage>
        <taxon>Bacteria</taxon>
        <taxon>Pseudomonadati</taxon>
        <taxon>Pseudomonadota</taxon>
        <taxon>Alphaproteobacteria</taxon>
        <taxon>Maricaulales</taxon>
        <taxon>Robiginitomaculaceae</taxon>
        <taxon>Hellea</taxon>
    </lineage>
</organism>
<dbReference type="EMBL" id="DROP01000201">
    <property type="protein sequence ID" value="HHI88893.1"/>
    <property type="molecule type" value="Genomic_DNA"/>
</dbReference>
<evidence type="ECO:0000313" key="2">
    <source>
        <dbReference type="EMBL" id="HHI88893.1"/>
    </source>
</evidence>
<name>A0A7V5NXH5_9PROT</name>